<dbReference type="Pfam" id="PF17855">
    <property type="entry name" value="MCM_lid"/>
    <property type="match status" value="1"/>
</dbReference>
<dbReference type="Gene3D" id="1.20.58.870">
    <property type="match status" value="1"/>
</dbReference>
<sequence>MDQMQRYLKYARSIKPRVSTEAREQLVKAYKELRSEDAAPGSGSSYRITVRQLEALVRLSEAMARVFCEDVITSRHVLEAKRLLKASVLKIEQSDVELEELVMPGYSQDQGNGEYFFGERPGMNPEDMADMDAEGNYREGPAAMDVDQPHQNGGPAPSSSGQARATSGAAAGPSGISGGPSAAGGAPASVPPSQPAAPAQPAKVTVKVTPQKFTYMQNQLVLRLMEAGGDGTEEEGMRQADLVFWYMEEQTRKGLLESDAQAEQEMDLLFKVINHLIRKVHVLAVSFTPDPNPGESDADYKSRAQVERVLTLHEGFNPDP</sequence>
<dbReference type="InterPro" id="IPR027417">
    <property type="entry name" value="P-loop_NTPase"/>
</dbReference>
<keyword evidence="5" id="KW-0547">Nucleotide-binding</keyword>
<keyword evidence="5" id="KW-0347">Helicase</keyword>
<feature type="compositionally biased region" description="Low complexity" evidence="8">
    <location>
        <begin position="158"/>
        <end position="174"/>
    </location>
</feature>
<keyword evidence="7" id="KW-0131">Cell cycle</keyword>
<name>A0ABQ7GZR7_DUNSA</name>
<dbReference type="PANTHER" id="PTHR11630">
    <property type="entry name" value="DNA REPLICATION LICENSING FACTOR MCM FAMILY MEMBER"/>
    <property type="match status" value="1"/>
</dbReference>
<comment type="caution">
    <text evidence="11">The sequence shown here is derived from an EMBL/GenBank/DDBJ whole genome shotgun (WGS) entry which is preliminary data.</text>
</comment>
<evidence type="ECO:0000256" key="8">
    <source>
        <dbReference type="SAM" id="MobiDB-lite"/>
    </source>
</evidence>
<feature type="region of interest" description="Disordered" evidence="8">
    <location>
        <begin position="121"/>
        <end position="203"/>
    </location>
</feature>
<evidence type="ECO:0000256" key="4">
    <source>
        <dbReference type="ARBA" id="ARBA00022705"/>
    </source>
</evidence>
<dbReference type="Proteomes" id="UP000815325">
    <property type="component" value="Unassembled WGS sequence"/>
</dbReference>
<dbReference type="InterPro" id="IPR031327">
    <property type="entry name" value="MCM"/>
</dbReference>
<evidence type="ECO:0000256" key="5">
    <source>
        <dbReference type="ARBA" id="ARBA00022806"/>
    </source>
</evidence>
<evidence type="ECO:0000256" key="7">
    <source>
        <dbReference type="ARBA" id="ARBA00023306"/>
    </source>
</evidence>
<keyword evidence="4" id="KW-0235">DNA replication</keyword>
<proteinExistence type="inferred from homology"/>
<comment type="subcellular location">
    <subcellularLocation>
        <location evidence="1">Nucleus</location>
    </subcellularLocation>
</comment>
<dbReference type="EC" id="3.6.4.12" evidence="3"/>
<dbReference type="InterPro" id="IPR041562">
    <property type="entry name" value="MCM_lid"/>
</dbReference>
<evidence type="ECO:0000259" key="10">
    <source>
        <dbReference type="Pfam" id="PF18263"/>
    </source>
</evidence>
<reference evidence="11" key="1">
    <citation type="submission" date="2017-08" db="EMBL/GenBank/DDBJ databases">
        <authorList>
            <person name="Polle J.E."/>
            <person name="Barry K."/>
            <person name="Cushman J."/>
            <person name="Schmutz J."/>
            <person name="Tran D."/>
            <person name="Hathwaick L.T."/>
            <person name="Yim W.C."/>
            <person name="Jenkins J."/>
            <person name="Mckie-Krisberg Z.M."/>
            <person name="Prochnik S."/>
            <person name="Lindquist E."/>
            <person name="Dockter R.B."/>
            <person name="Adam C."/>
            <person name="Molina H."/>
            <person name="Bunkerborg J."/>
            <person name="Jin E."/>
            <person name="Buchheim M."/>
            <person name="Magnuson J."/>
        </authorList>
    </citation>
    <scope>NUCLEOTIDE SEQUENCE</scope>
    <source>
        <strain evidence="11">CCAP 19/18</strain>
    </source>
</reference>
<feature type="domain" description="Mcm6 C-terminal winged-helix" evidence="10">
    <location>
        <begin position="206"/>
        <end position="313"/>
    </location>
</feature>
<dbReference type="EMBL" id="MU069523">
    <property type="protein sequence ID" value="KAF5840103.1"/>
    <property type="molecule type" value="Genomic_DNA"/>
</dbReference>
<keyword evidence="5" id="KW-0067">ATP-binding</keyword>
<evidence type="ECO:0000256" key="3">
    <source>
        <dbReference type="ARBA" id="ARBA00012551"/>
    </source>
</evidence>
<dbReference type="InterPro" id="IPR041024">
    <property type="entry name" value="Mcm6_C"/>
</dbReference>
<keyword evidence="12" id="KW-1185">Reference proteome</keyword>
<evidence type="ECO:0000313" key="12">
    <source>
        <dbReference type="Proteomes" id="UP000815325"/>
    </source>
</evidence>
<dbReference type="Gene3D" id="3.40.50.300">
    <property type="entry name" value="P-loop containing nucleotide triphosphate hydrolases"/>
    <property type="match status" value="1"/>
</dbReference>
<dbReference type="Pfam" id="PF18263">
    <property type="entry name" value="WHD_MCM6"/>
    <property type="match status" value="1"/>
</dbReference>
<keyword evidence="5" id="KW-0378">Hydrolase</keyword>
<evidence type="ECO:0000256" key="2">
    <source>
        <dbReference type="ARBA" id="ARBA00008010"/>
    </source>
</evidence>
<evidence type="ECO:0000259" key="9">
    <source>
        <dbReference type="Pfam" id="PF17855"/>
    </source>
</evidence>
<organism evidence="11 12">
    <name type="scientific">Dunaliella salina</name>
    <name type="common">Green alga</name>
    <name type="synonym">Protococcus salinus</name>
    <dbReference type="NCBI Taxonomy" id="3046"/>
    <lineage>
        <taxon>Eukaryota</taxon>
        <taxon>Viridiplantae</taxon>
        <taxon>Chlorophyta</taxon>
        <taxon>core chlorophytes</taxon>
        <taxon>Chlorophyceae</taxon>
        <taxon>CS clade</taxon>
        <taxon>Chlamydomonadales</taxon>
        <taxon>Dunaliellaceae</taxon>
        <taxon>Dunaliella</taxon>
    </lineage>
</organism>
<evidence type="ECO:0000256" key="6">
    <source>
        <dbReference type="ARBA" id="ARBA00023242"/>
    </source>
</evidence>
<comment type="similarity">
    <text evidence="2">Belongs to the MCM family.</text>
</comment>
<accession>A0ABQ7GZR7</accession>
<dbReference type="PANTHER" id="PTHR11630:SF43">
    <property type="entry name" value="DNA REPLICATION LICENSING FACTOR MCM6"/>
    <property type="match status" value="1"/>
</dbReference>
<evidence type="ECO:0000256" key="1">
    <source>
        <dbReference type="ARBA" id="ARBA00004123"/>
    </source>
</evidence>
<protein>
    <recommendedName>
        <fullName evidence="3">DNA helicase</fullName>
        <ecNumber evidence="3">3.6.4.12</ecNumber>
    </recommendedName>
</protein>
<gene>
    <name evidence="11" type="ORF">DUNSADRAFT_17704</name>
</gene>
<feature type="domain" description="MCM AAA-lid" evidence="9">
    <location>
        <begin position="3"/>
        <end position="87"/>
    </location>
</feature>
<evidence type="ECO:0000313" key="11">
    <source>
        <dbReference type="EMBL" id="KAF5840103.1"/>
    </source>
</evidence>
<keyword evidence="6" id="KW-0539">Nucleus</keyword>